<dbReference type="PRINTS" id="PR00757">
    <property type="entry name" value="AMINEOXDASEF"/>
</dbReference>
<comment type="similarity">
    <text evidence="2">Belongs to the flavin monoamine oxidase family.</text>
</comment>
<dbReference type="Gene3D" id="3.50.50.60">
    <property type="entry name" value="FAD/NAD(P)-binding domain"/>
    <property type="match status" value="1"/>
</dbReference>
<evidence type="ECO:0000256" key="2">
    <source>
        <dbReference type="ARBA" id="ARBA00005995"/>
    </source>
</evidence>
<evidence type="ECO:0000256" key="3">
    <source>
        <dbReference type="ARBA" id="ARBA00023002"/>
    </source>
</evidence>
<protein>
    <submittedName>
        <fullName evidence="6">Monoamine oxidase</fullName>
    </submittedName>
</protein>
<evidence type="ECO:0000313" key="7">
    <source>
        <dbReference type="Proteomes" id="UP000198802"/>
    </source>
</evidence>
<feature type="domain" description="Amine oxidase" evidence="5">
    <location>
        <begin position="31"/>
        <end position="471"/>
    </location>
</feature>
<evidence type="ECO:0000313" key="6">
    <source>
        <dbReference type="EMBL" id="CUU56981.1"/>
    </source>
</evidence>
<dbReference type="RefSeq" id="WP_091277888.1">
    <property type="nucleotide sequence ID" value="NZ_FAOZ01000009.1"/>
</dbReference>
<evidence type="ECO:0000259" key="5">
    <source>
        <dbReference type="Pfam" id="PF01593"/>
    </source>
</evidence>
<dbReference type="Proteomes" id="UP000198802">
    <property type="component" value="Unassembled WGS sequence"/>
</dbReference>
<dbReference type="SUPFAM" id="SSF54373">
    <property type="entry name" value="FAD-linked reductases, C-terminal domain"/>
    <property type="match status" value="1"/>
</dbReference>
<reference evidence="7" key="1">
    <citation type="submission" date="2015-11" db="EMBL/GenBank/DDBJ databases">
        <authorList>
            <person name="Varghese N."/>
        </authorList>
    </citation>
    <scope>NUCLEOTIDE SEQUENCE [LARGE SCALE GENOMIC DNA]</scope>
    <source>
        <strain evidence="7">DSM 45899</strain>
    </source>
</reference>
<keyword evidence="7" id="KW-1185">Reference proteome</keyword>
<feature type="binding site" evidence="4">
    <location>
        <position position="447"/>
    </location>
    <ligand>
        <name>FAD</name>
        <dbReference type="ChEBI" id="CHEBI:57692"/>
    </ligand>
</feature>
<evidence type="ECO:0000256" key="1">
    <source>
        <dbReference type="ARBA" id="ARBA00001974"/>
    </source>
</evidence>
<name>A0A0S4QMV6_9ACTN</name>
<dbReference type="SUPFAM" id="SSF51905">
    <property type="entry name" value="FAD/NAD(P)-binding domain"/>
    <property type="match status" value="1"/>
</dbReference>
<dbReference type="PANTHER" id="PTHR43563:SF1">
    <property type="entry name" value="AMINE OXIDASE [FLAVIN-CONTAINING] B"/>
    <property type="match status" value="1"/>
</dbReference>
<dbReference type="PANTHER" id="PTHR43563">
    <property type="entry name" value="AMINE OXIDASE"/>
    <property type="match status" value="1"/>
</dbReference>
<dbReference type="InterPro" id="IPR001613">
    <property type="entry name" value="Flavin_amine_oxidase"/>
</dbReference>
<dbReference type="GO" id="GO:0016491">
    <property type="term" value="F:oxidoreductase activity"/>
    <property type="evidence" value="ECO:0007669"/>
    <property type="project" value="UniProtKB-KW"/>
</dbReference>
<dbReference type="AlphaFoldDB" id="A0A0S4QMV6"/>
<dbReference type="InterPro" id="IPR050703">
    <property type="entry name" value="Flavin_MAO"/>
</dbReference>
<gene>
    <name evidence="6" type="ORF">Ga0074812_109201</name>
</gene>
<keyword evidence="3" id="KW-0560">Oxidoreductase</keyword>
<dbReference type="EMBL" id="FAOZ01000009">
    <property type="protein sequence ID" value="CUU56981.1"/>
    <property type="molecule type" value="Genomic_DNA"/>
</dbReference>
<dbReference type="Pfam" id="PF01593">
    <property type="entry name" value="Amino_oxidase"/>
    <property type="match status" value="1"/>
</dbReference>
<dbReference type="InterPro" id="IPR036188">
    <property type="entry name" value="FAD/NAD-bd_sf"/>
</dbReference>
<proteinExistence type="inferred from homology"/>
<dbReference type="Gene3D" id="1.10.405.10">
    <property type="entry name" value="Guanine Nucleotide Dissociation Inhibitor, domain 1"/>
    <property type="match status" value="1"/>
</dbReference>
<feature type="binding site" evidence="4">
    <location>
        <position position="256"/>
    </location>
    <ligand>
        <name>FAD</name>
        <dbReference type="ChEBI" id="CHEBI:57692"/>
    </ligand>
</feature>
<feature type="binding site" evidence="4">
    <location>
        <position position="364"/>
    </location>
    <ligand>
        <name>substrate</name>
    </ligand>
</feature>
<comment type="cofactor">
    <cofactor evidence="1">
        <name>FAD</name>
        <dbReference type="ChEBI" id="CHEBI:57692"/>
    </cofactor>
</comment>
<accession>A0A0S4QMV6</accession>
<organism evidence="6 7">
    <name type="scientific">Parafrankia irregularis</name>
    <dbReference type="NCBI Taxonomy" id="795642"/>
    <lineage>
        <taxon>Bacteria</taxon>
        <taxon>Bacillati</taxon>
        <taxon>Actinomycetota</taxon>
        <taxon>Actinomycetes</taxon>
        <taxon>Frankiales</taxon>
        <taxon>Frankiaceae</taxon>
        <taxon>Parafrankia</taxon>
    </lineage>
</organism>
<sequence>MSSDTTAGTVVGGPAVSLPRRVDVAVIGAGLAGLTAADALRAAGRDVVVLEARDRVGGRLLNHDLGDGQVVEAGGQFVGPTQNQVLGLAADLGVATFPAYAHGASVYVHRGRARRFGGDIPPDPLALPGLGLAMARMNQLARTVPIDAPWTARRARRFDAMTFATWLRRVTAGTGGLELVDVFLGSAYGGTAAEASLLFSLHYIAGMGDERNPGTIDRGIAGAGGAQELRFHGGSQLLALRLAERLDGRVRLGTPVRGIEQGDRSVTVRSERGTWTARHAVVATPPVLASRLAWSPRLPPQQDALFQRLSFGALAKCEAVYDEPFWRADGLSGQGVFRAGSTVCSMFDNSPPGEGGGPGVLMGFLGGPQWRAWAHRPARERRGAVLRAFAQVVGRRALRPRSYFEQDWTAEPWTLGGPTAVAAPGVLTAFGPWRDRPFGRVHFAGAEHADYWNGYMDGAVRSGRDTAQAILAATD</sequence>
<evidence type="ECO:0000256" key="4">
    <source>
        <dbReference type="PIRSR" id="PIRSR601613-1"/>
    </source>
</evidence>
<dbReference type="InterPro" id="IPR002937">
    <property type="entry name" value="Amino_oxidase"/>
</dbReference>
<dbReference type="Gene3D" id="3.90.660.10">
    <property type="match status" value="1"/>
</dbReference>
<feature type="binding site" evidence="4">
    <location>
        <begin position="51"/>
        <end position="52"/>
    </location>
    <ligand>
        <name>FAD</name>
        <dbReference type="ChEBI" id="CHEBI:57692"/>
    </ligand>
</feature>